<dbReference type="PANTHER" id="PTHR31891">
    <property type="entry name" value="FORMAMIDASE C869.04-RELATED"/>
    <property type="match status" value="1"/>
</dbReference>
<proteinExistence type="predicted"/>
<dbReference type="GO" id="GO:0003700">
    <property type="term" value="F:DNA-binding transcription factor activity"/>
    <property type="evidence" value="ECO:0007669"/>
    <property type="project" value="InterPro"/>
</dbReference>
<dbReference type="Pfam" id="PF03069">
    <property type="entry name" value="FmdA_AmdA"/>
    <property type="match status" value="1"/>
</dbReference>
<sequence length="844" mass="90720">MLDDLRRFSTDAFPEDLRPAAWAEVMAKVLMAPAAPAYDAPPLAGYVSARSSALESVFARLGSSPQVWLPHPGNARRGGHTVLMLALLEGSGLVVEGQESVALAAGGIVLLDPARPWRVELNTDFRAVVIRLESASFVLRLVRTSGQDLNTISPKTGVGAVCLNLVRSIADELDQLGRHELLPIEATLMELLVTCLSHVDDEDAQAAASPDDSTSVQLGHLRRVCRTVEARLGDAELTLEAIAALEGLSPRYIQKLFKAASASFGEYLKARRLERCRLDLANRALAHFTIAELCFRWGFGDAANFSRAFTARFGVSPKAYRAAPPADAAAGPTQRGAPAAGVATASSARAAAVADTPEARRRQFEAVLTDHERYALALALAPKRAVPHAAEAGFPEALPGAGHAPEYHYIPVSDRTVHWGYLSRTLKPVISVRSGDVVTIETLTQHASDDRERMIDGDPGAESVFHWTATRKAVARRGAGPMDASVFGRGAGEGFGVHICTGPVHVRGAETGDVLEVRILDIRARPSCHPQHRGKLFGSNAAAWWGYQYHDLLTEPKKREVVTLYELQTDVAEPYAKAVYSFRWTPQTDPDGVRHETIDYPGVPVDPASVDKRYGVLAKARVPIRPHFGLLAVAPKESGLIDSVPPGYFGGNLDNWRAGKGARLFLPVSVEGALFSVGDPHASQGDGEVCGTAIECSLTGSFQLVLHKRAQIADGFLADLNHPFLDAEDAWVVQGFSFANHLAELGAQAQTQVYQKSSLDLAMRDAFRKARRYLMQAHGLDEDEALSLMSVAVDFGVTQVADGNWGVHAVIRKAIFPPQAEGDGAGAAPASSSAPAQPLRNRKL</sequence>
<evidence type="ECO:0000256" key="1">
    <source>
        <dbReference type="ARBA" id="ARBA00023015"/>
    </source>
</evidence>
<name>A2SLW3_METPP</name>
<evidence type="ECO:0000256" key="3">
    <source>
        <dbReference type="SAM" id="MobiDB-lite"/>
    </source>
</evidence>
<dbReference type="InterPro" id="IPR018060">
    <property type="entry name" value="HTH_AraC"/>
</dbReference>
<reference evidence="5 6" key="1">
    <citation type="journal article" date="2007" name="J. Bacteriol.">
        <title>Whole-genome analysis of the methyl tert-butyl ether-degrading beta-proteobacterium Methylibium petroleiphilum PM1.</title>
        <authorList>
            <person name="Kane S.R."/>
            <person name="Chakicherla A.Y."/>
            <person name="Chain P.S.G."/>
            <person name="Schmidt R."/>
            <person name="Shin M.W."/>
            <person name="Legler T.C."/>
            <person name="Scow K.M."/>
            <person name="Larimer F.W."/>
            <person name="Lucas S.M."/>
            <person name="Richardson P.M."/>
            <person name="Hristova K.R."/>
        </authorList>
    </citation>
    <scope>NUCLEOTIDE SEQUENCE [LARGE SCALE GENOMIC DNA]</scope>
    <source>
        <strain evidence="6">ATCC BAA-1232 / LMG 22953 / PM1</strain>
    </source>
</reference>
<dbReference type="AlphaFoldDB" id="A2SLW3"/>
<dbReference type="SUPFAM" id="SSF46689">
    <property type="entry name" value="Homeodomain-like"/>
    <property type="match status" value="1"/>
</dbReference>
<dbReference type="STRING" id="420662.Mpe_A3599"/>
<dbReference type="InterPro" id="IPR009057">
    <property type="entry name" value="Homeodomain-like_sf"/>
</dbReference>
<keyword evidence="2" id="KW-0804">Transcription</keyword>
<accession>A2SLW3</accession>
<dbReference type="GO" id="GO:0043565">
    <property type="term" value="F:sequence-specific DNA binding"/>
    <property type="evidence" value="ECO:0007669"/>
    <property type="project" value="InterPro"/>
</dbReference>
<dbReference type="EMBL" id="CP000555">
    <property type="protein sequence ID" value="ABM96552.1"/>
    <property type="molecule type" value="Genomic_DNA"/>
</dbReference>
<dbReference type="Gene3D" id="2.60.120.580">
    <property type="entry name" value="Acetamidase/Formamidase-like domains"/>
    <property type="match status" value="2"/>
</dbReference>
<dbReference type="SMART" id="SM00342">
    <property type="entry name" value="HTH_ARAC"/>
    <property type="match status" value="1"/>
</dbReference>
<evidence type="ECO:0000256" key="2">
    <source>
        <dbReference type="ARBA" id="ARBA00023163"/>
    </source>
</evidence>
<keyword evidence="1" id="KW-0805">Transcription regulation</keyword>
<dbReference type="GO" id="GO:0016811">
    <property type="term" value="F:hydrolase activity, acting on carbon-nitrogen (but not peptide) bonds, in linear amides"/>
    <property type="evidence" value="ECO:0007669"/>
    <property type="project" value="InterPro"/>
</dbReference>
<dbReference type="eggNOG" id="COG2421">
    <property type="taxonomic scope" value="Bacteria"/>
</dbReference>
<feature type="compositionally biased region" description="Low complexity" evidence="3">
    <location>
        <begin position="822"/>
        <end position="838"/>
    </location>
</feature>
<evidence type="ECO:0000313" key="6">
    <source>
        <dbReference type="Proteomes" id="UP000000366"/>
    </source>
</evidence>
<dbReference type="Pfam" id="PF14525">
    <property type="entry name" value="AraC_binding_2"/>
    <property type="match status" value="1"/>
</dbReference>
<dbReference type="HOGENOM" id="CLU_360519_0_0_4"/>
<dbReference type="Gene3D" id="3.10.28.20">
    <property type="entry name" value="Acetamidase/Formamidase-like domains"/>
    <property type="match status" value="1"/>
</dbReference>
<protein>
    <submittedName>
        <fullName evidence="5">Transcriptional regulator, AraC family</fullName>
    </submittedName>
</protein>
<dbReference type="Gene3D" id="1.10.10.60">
    <property type="entry name" value="Homeodomain-like"/>
    <property type="match status" value="1"/>
</dbReference>
<feature type="domain" description="HTH araC/xylS-type" evidence="4">
    <location>
        <begin position="222"/>
        <end position="323"/>
    </location>
</feature>
<dbReference type="Pfam" id="PF12833">
    <property type="entry name" value="HTH_18"/>
    <property type="match status" value="1"/>
</dbReference>
<feature type="region of interest" description="Disordered" evidence="3">
    <location>
        <begin position="822"/>
        <end position="844"/>
    </location>
</feature>
<dbReference type="RefSeq" id="WP_011831172.1">
    <property type="nucleotide sequence ID" value="NC_008825.1"/>
</dbReference>
<dbReference type="KEGG" id="mpt:Mpe_A3599"/>
<keyword evidence="6" id="KW-1185">Reference proteome</keyword>
<evidence type="ECO:0000259" key="4">
    <source>
        <dbReference type="PROSITE" id="PS01124"/>
    </source>
</evidence>
<dbReference type="SUPFAM" id="SSF141130">
    <property type="entry name" value="Acetamidase/Formamidase-like"/>
    <property type="match status" value="1"/>
</dbReference>
<organism evidence="5 6">
    <name type="scientific">Methylibium petroleiphilum (strain ATCC BAA-1232 / LMG 22953 / PM1)</name>
    <dbReference type="NCBI Taxonomy" id="420662"/>
    <lineage>
        <taxon>Bacteria</taxon>
        <taxon>Pseudomonadati</taxon>
        <taxon>Pseudomonadota</taxon>
        <taxon>Betaproteobacteria</taxon>
        <taxon>Burkholderiales</taxon>
        <taxon>Sphaerotilaceae</taxon>
        <taxon>Methylibium</taxon>
    </lineage>
</organism>
<evidence type="ECO:0000313" key="5">
    <source>
        <dbReference type="EMBL" id="ABM96552.1"/>
    </source>
</evidence>
<dbReference type="InterPro" id="IPR004304">
    <property type="entry name" value="FmdA_AmdA"/>
</dbReference>
<dbReference type="InterPro" id="IPR035418">
    <property type="entry name" value="AraC-bd_2"/>
</dbReference>
<gene>
    <name evidence="5" type="ordered locus">Mpe_A3599</name>
</gene>
<dbReference type="PANTHER" id="PTHR31891:SF1">
    <property type="entry name" value="FORMAMIDASE C869.04-RELATED"/>
    <property type="match status" value="1"/>
</dbReference>
<dbReference type="eggNOG" id="COG2207">
    <property type="taxonomic scope" value="Bacteria"/>
</dbReference>
<dbReference type="Proteomes" id="UP000000366">
    <property type="component" value="Chromosome"/>
</dbReference>
<dbReference type="PROSITE" id="PS01124">
    <property type="entry name" value="HTH_ARAC_FAMILY_2"/>
    <property type="match status" value="1"/>
</dbReference>